<organism evidence="3 4">
    <name type="scientific">Litorivicinus lipolyticus</name>
    <dbReference type="NCBI Taxonomy" id="418701"/>
    <lineage>
        <taxon>Bacteria</taxon>
        <taxon>Pseudomonadati</taxon>
        <taxon>Pseudomonadota</taxon>
        <taxon>Gammaproteobacteria</taxon>
        <taxon>Oceanospirillales</taxon>
        <taxon>Litorivicinaceae</taxon>
        <taxon>Litorivicinus</taxon>
    </lineage>
</organism>
<dbReference type="RefSeq" id="WP_153713170.1">
    <property type="nucleotide sequence ID" value="NZ_CP045871.1"/>
</dbReference>
<gene>
    <name evidence="3" type="ORF">GH975_03415</name>
</gene>
<dbReference type="Gene3D" id="3.30.1370.60">
    <property type="entry name" value="Hypothetical oxidoreductase yiak, domain 2"/>
    <property type="match status" value="1"/>
</dbReference>
<evidence type="ECO:0000256" key="2">
    <source>
        <dbReference type="ARBA" id="ARBA00023002"/>
    </source>
</evidence>
<keyword evidence="4" id="KW-1185">Reference proteome</keyword>
<protein>
    <submittedName>
        <fullName evidence="3">Malate/lactate/ureidoglycolate dehydrogenase</fullName>
    </submittedName>
</protein>
<dbReference type="AlphaFoldDB" id="A0A5Q2QCC8"/>
<dbReference type="InterPro" id="IPR043144">
    <property type="entry name" value="Mal/L-sulf/L-lact_DH-like_ah"/>
</dbReference>
<reference evidence="3 4" key="1">
    <citation type="submission" date="2019-11" db="EMBL/GenBank/DDBJ databases">
        <authorList>
            <person name="Khan S.A."/>
            <person name="Jeon C.O."/>
            <person name="Chun B.H."/>
        </authorList>
    </citation>
    <scope>NUCLEOTIDE SEQUENCE [LARGE SCALE GENOMIC DNA]</scope>
    <source>
        <strain evidence="3 4">IMCC 1097</strain>
    </source>
</reference>
<dbReference type="Pfam" id="PF02615">
    <property type="entry name" value="Ldh_2"/>
    <property type="match status" value="1"/>
</dbReference>
<dbReference type="EMBL" id="CP045871">
    <property type="protein sequence ID" value="QGG79666.1"/>
    <property type="molecule type" value="Genomic_DNA"/>
</dbReference>
<keyword evidence="2" id="KW-0560">Oxidoreductase</keyword>
<dbReference type="PANTHER" id="PTHR11091">
    <property type="entry name" value="OXIDOREDUCTASE-RELATED"/>
    <property type="match status" value="1"/>
</dbReference>
<evidence type="ECO:0000256" key="1">
    <source>
        <dbReference type="ARBA" id="ARBA00006056"/>
    </source>
</evidence>
<dbReference type="SUPFAM" id="SSF89733">
    <property type="entry name" value="L-sulfolactate dehydrogenase-like"/>
    <property type="match status" value="1"/>
</dbReference>
<accession>A0A5Q2QCC8</accession>
<evidence type="ECO:0000313" key="3">
    <source>
        <dbReference type="EMBL" id="QGG79666.1"/>
    </source>
</evidence>
<dbReference type="OrthoDB" id="9769447at2"/>
<proteinExistence type="inferred from homology"/>
<dbReference type="GO" id="GO:0016491">
    <property type="term" value="F:oxidoreductase activity"/>
    <property type="evidence" value="ECO:0007669"/>
    <property type="project" value="UniProtKB-KW"/>
</dbReference>
<dbReference type="Proteomes" id="UP000388235">
    <property type="component" value="Chromosome"/>
</dbReference>
<dbReference type="PANTHER" id="PTHR11091:SF0">
    <property type="entry name" value="MALATE DEHYDROGENASE"/>
    <property type="match status" value="1"/>
</dbReference>
<sequence>MPQISPAKLTDLVIKTLQAAGSDAHEAAIVADHLVRANLAGHDSHGVGMLSNYLPGIQSGLLRVNQAATTTLDSGALLGVDGHRGFGQRIARETIQRGIERAVEHGVALIGLRQCHHIGRIGTYAEQCMDAGMISLHFVNVTDHQPMVAAFRGKQAVFGTNPICFGMPAMGDTRSVLLDMATSQIALGKTRVAYLGGKTVPQGAVIDHDGNLSDQPSVMWQEPKGALTPLADHKGYALCLMCEILAGVMTGGGSLAPHHERRGGIINNMMSIIIDPSRLASADYLALEMRELVAHVTGSAAAGTEPVILPGDPERQCTAERSAGLEFDDGNWASLVEAGALVGVNWNA</sequence>
<dbReference type="Gene3D" id="1.10.1530.10">
    <property type="match status" value="1"/>
</dbReference>
<dbReference type="NCBIfam" id="NF007504">
    <property type="entry name" value="PRK10098.1"/>
    <property type="match status" value="1"/>
</dbReference>
<comment type="similarity">
    <text evidence="1">Belongs to the LDH2/MDH2 oxidoreductase family.</text>
</comment>
<dbReference type="InterPro" id="IPR003767">
    <property type="entry name" value="Malate/L-lactate_DH-like"/>
</dbReference>
<name>A0A5Q2QCC8_9GAMM</name>
<dbReference type="InterPro" id="IPR043143">
    <property type="entry name" value="Mal/L-sulf/L-lact_DH-like_NADP"/>
</dbReference>
<evidence type="ECO:0000313" key="4">
    <source>
        <dbReference type="Proteomes" id="UP000388235"/>
    </source>
</evidence>
<dbReference type="InterPro" id="IPR036111">
    <property type="entry name" value="Mal/L-sulfo/L-lacto_DH-like_sf"/>
</dbReference>
<dbReference type="KEGG" id="llp:GH975_03415"/>